<feature type="binding site" evidence="8">
    <location>
        <position position="367"/>
    </location>
    <ligand>
        <name>substrate</name>
    </ligand>
</feature>
<evidence type="ECO:0000259" key="10">
    <source>
        <dbReference type="SMART" id="SM01192"/>
    </source>
</evidence>
<dbReference type="EC" id="4.2.1.11" evidence="3"/>
<evidence type="ECO:0000256" key="3">
    <source>
        <dbReference type="ARBA" id="ARBA00012058"/>
    </source>
</evidence>
<keyword evidence="4 9" id="KW-0460">Magnesium</keyword>
<feature type="active site" description="Proton donor" evidence="7">
    <location>
        <position position="189"/>
    </location>
</feature>
<dbReference type="SMART" id="SM01193">
    <property type="entry name" value="Enolase_N"/>
    <property type="match status" value="1"/>
</dbReference>
<reference evidence="12 13" key="1">
    <citation type="journal article" date="2015" name="Appl. Environ. Microbiol.">
        <title>Nanoarchaeota, Their Sulfolobales Host, and Nanoarchaeota Virus Distribution across Yellowstone National Park Hot Springs.</title>
        <authorList>
            <person name="Munson-McGee J.H."/>
            <person name="Field E.K."/>
            <person name="Bateson M."/>
            <person name="Rooney C."/>
            <person name="Stepanauskas R."/>
            <person name="Young M.J."/>
        </authorList>
    </citation>
    <scope>NUCLEOTIDE SEQUENCE [LARGE SCALE GENOMIC DNA]</scope>
    <source>
        <strain evidence="12">SCGC AB-777_O03</strain>
    </source>
</reference>
<dbReference type="Pfam" id="PF03952">
    <property type="entry name" value="Enolase_N"/>
    <property type="match status" value="1"/>
</dbReference>
<dbReference type="AlphaFoldDB" id="A0A2T9WSL1"/>
<dbReference type="InterPro" id="IPR000941">
    <property type="entry name" value="Enolase"/>
</dbReference>
<feature type="binding site" evidence="9">
    <location>
        <position position="266"/>
    </location>
    <ligand>
        <name>Mg(2+)</name>
        <dbReference type="ChEBI" id="CHEBI:18420"/>
    </ligand>
</feature>
<protein>
    <recommendedName>
        <fullName evidence="3">phosphopyruvate hydratase</fullName>
        <ecNumber evidence="3">4.2.1.11</ecNumber>
    </recommendedName>
</protein>
<evidence type="ECO:0000256" key="6">
    <source>
        <dbReference type="ARBA" id="ARBA00023239"/>
    </source>
</evidence>
<evidence type="ECO:0000256" key="7">
    <source>
        <dbReference type="PIRSR" id="PIRSR001400-1"/>
    </source>
</evidence>
<feature type="binding site" evidence="8">
    <location>
        <position position="137"/>
    </location>
    <ligand>
        <name>substrate</name>
    </ligand>
</feature>
<dbReference type="GO" id="GO:0000015">
    <property type="term" value="C:phosphopyruvate hydratase complex"/>
    <property type="evidence" value="ECO:0007669"/>
    <property type="project" value="InterPro"/>
</dbReference>
<dbReference type="PANTHER" id="PTHR11902">
    <property type="entry name" value="ENOLASE"/>
    <property type="match status" value="1"/>
</dbReference>
<evidence type="ECO:0000256" key="1">
    <source>
        <dbReference type="ARBA" id="ARBA00005031"/>
    </source>
</evidence>
<comment type="pathway">
    <text evidence="1">Carbohydrate degradation; glycolysis; pyruvate from D-glyceraldehyde 3-phosphate: step 4/5.</text>
</comment>
<dbReference type="SMART" id="SM01192">
    <property type="entry name" value="Enolase_C"/>
    <property type="match status" value="1"/>
</dbReference>
<dbReference type="Gene3D" id="3.30.390.10">
    <property type="entry name" value="Enolase-like, N-terminal domain"/>
    <property type="match status" value="1"/>
</dbReference>
<gene>
    <name evidence="12" type="ORF">DDW05_02295</name>
</gene>
<dbReference type="SUPFAM" id="SSF54826">
    <property type="entry name" value="Enolase N-terminal domain-like"/>
    <property type="match status" value="1"/>
</dbReference>
<evidence type="ECO:0000256" key="9">
    <source>
        <dbReference type="PIRSR" id="PIRSR001400-3"/>
    </source>
</evidence>
<keyword evidence="6" id="KW-0456">Lyase</keyword>
<keyword evidence="9" id="KW-0479">Metal-binding</keyword>
<evidence type="ECO:0000313" key="12">
    <source>
        <dbReference type="EMBL" id="PVU70816.1"/>
    </source>
</evidence>
<sequence>MEIKSAKARVVLNSRGDPTLEVEINGYSEAAPEGASKGSGEVIYLDPKKAAELFNNELIDFLKTFDIASLDDLKEFENEFESIGGIKRYGGNTLIATEYAILRAWSNYEGKPIYQFFNKNPKINIRILANVVGGGAHSKGRSTNIQEFLVSPDTDNLPLSIFIASYIHKLLGKRLELLDDKFLYGRNDEGAWTTSLEDETVLNIIKMVFDEVKMDYNIKVDLGVDFAADQLYKDGTYRYKNKVFSREDQIKYVKFLIDTYDLFYVEDPLYEEDFEGFAEINNNTKSLIVGDDLTVTNIERIKKSLIYKSIKGVIIKPNQIGSVVKAYEAVKFCKENGLIPILSHRSGETESNILAHLAVGFEVPFVKFGIINGERIAKLNELIRIYESLNK</sequence>
<dbReference type="SUPFAM" id="SSF51604">
    <property type="entry name" value="Enolase C-terminal domain-like"/>
    <property type="match status" value="1"/>
</dbReference>
<dbReference type="GO" id="GO:0006096">
    <property type="term" value="P:glycolytic process"/>
    <property type="evidence" value="ECO:0007669"/>
    <property type="project" value="UniProtKB-UniPathway"/>
</dbReference>
<dbReference type="Pfam" id="PF00113">
    <property type="entry name" value="Enolase_C"/>
    <property type="match status" value="1"/>
</dbReference>
<evidence type="ECO:0000313" key="13">
    <source>
        <dbReference type="Proteomes" id="UP000245908"/>
    </source>
</evidence>
<evidence type="ECO:0000256" key="4">
    <source>
        <dbReference type="ARBA" id="ARBA00022842"/>
    </source>
</evidence>
<dbReference type="Gene3D" id="3.20.20.120">
    <property type="entry name" value="Enolase-like C-terminal domain"/>
    <property type="match status" value="1"/>
</dbReference>
<feature type="binding site" evidence="9">
    <location>
        <position position="291"/>
    </location>
    <ligand>
        <name>Mg(2+)</name>
        <dbReference type="ChEBI" id="CHEBI:18420"/>
    </ligand>
</feature>
<keyword evidence="5" id="KW-0324">Glycolysis</keyword>
<feature type="binding site" evidence="8">
    <location>
        <position position="147"/>
    </location>
    <ligand>
        <name>substrate</name>
    </ligand>
</feature>
<name>A0A2T9WSL1_NANST</name>
<feature type="binding site" evidence="8">
    <location>
        <position position="266"/>
    </location>
    <ligand>
        <name>substrate</name>
    </ligand>
</feature>
<feature type="binding site" evidence="9">
    <location>
        <position position="225"/>
    </location>
    <ligand>
        <name>Mg(2+)</name>
        <dbReference type="ChEBI" id="CHEBI:18420"/>
    </ligand>
</feature>
<dbReference type="InterPro" id="IPR020811">
    <property type="entry name" value="Enolase_N"/>
</dbReference>
<dbReference type="UniPathway" id="UPA00109">
    <property type="reaction ID" value="UER00187"/>
</dbReference>
<dbReference type="InterPro" id="IPR036849">
    <property type="entry name" value="Enolase-like_C_sf"/>
</dbReference>
<comment type="cofactor">
    <cofactor evidence="9">
        <name>Mg(2+)</name>
        <dbReference type="ChEBI" id="CHEBI:18420"/>
    </cofactor>
    <text evidence="9">Mg(2+) is required for catalysis and for stabilizing the dimer.</text>
</comment>
<dbReference type="InterPro" id="IPR029017">
    <property type="entry name" value="Enolase-like_N"/>
</dbReference>
<organism evidence="12 13">
    <name type="scientific">Nanobsidianus stetteri</name>
    <dbReference type="NCBI Taxonomy" id="1294122"/>
    <lineage>
        <taxon>Archaea</taxon>
        <taxon>Nanobdellota</taxon>
        <taxon>Candidatus Nanoarchaeia</taxon>
        <taxon>Nanoarchaeales</taxon>
        <taxon>Nanopusillaceae</taxon>
        <taxon>Candidatus Nanobsidianus</taxon>
    </lineage>
</organism>
<evidence type="ECO:0000256" key="2">
    <source>
        <dbReference type="ARBA" id="ARBA00009604"/>
    </source>
</evidence>
<dbReference type="EMBL" id="QEFH01000017">
    <property type="protein sequence ID" value="PVU70816.1"/>
    <property type="molecule type" value="Genomic_DNA"/>
</dbReference>
<feature type="binding site" evidence="8">
    <location>
        <begin position="343"/>
        <end position="346"/>
    </location>
    <ligand>
        <name>substrate</name>
    </ligand>
</feature>
<feature type="domain" description="Enolase C-terminal TIM barrel" evidence="10">
    <location>
        <begin position="125"/>
        <end position="391"/>
    </location>
</feature>
<dbReference type="PRINTS" id="PR00148">
    <property type="entry name" value="ENOLASE"/>
</dbReference>
<comment type="caution">
    <text evidence="12">The sequence shown here is derived from an EMBL/GenBank/DDBJ whole genome shotgun (WGS) entry which is preliminary data.</text>
</comment>
<proteinExistence type="inferred from homology"/>
<evidence type="ECO:0000256" key="8">
    <source>
        <dbReference type="PIRSR" id="PIRSR001400-2"/>
    </source>
</evidence>
<dbReference type="PIRSF" id="PIRSF001400">
    <property type="entry name" value="Enolase"/>
    <property type="match status" value="1"/>
</dbReference>
<dbReference type="GO" id="GO:0004634">
    <property type="term" value="F:phosphopyruvate hydratase activity"/>
    <property type="evidence" value="ECO:0007669"/>
    <property type="project" value="UniProtKB-EC"/>
</dbReference>
<feature type="binding site" evidence="8">
    <location>
        <position position="291"/>
    </location>
    <ligand>
        <name>substrate</name>
    </ligand>
</feature>
<feature type="active site" description="Proton acceptor" evidence="7">
    <location>
        <position position="316"/>
    </location>
</feature>
<dbReference type="Proteomes" id="UP000245908">
    <property type="component" value="Unassembled WGS sequence"/>
</dbReference>
<dbReference type="PANTHER" id="PTHR11902:SF1">
    <property type="entry name" value="ENOLASE"/>
    <property type="match status" value="1"/>
</dbReference>
<dbReference type="GO" id="GO:0000287">
    <property type="term" value="F:magnesium ion binding"/>
    <property type="evidence" value="ECO:0007669"/>
    <property type="project" value="InterPro"/>
</dbReference>
<evidence type="ECO:0000256" key="5">
    <source>
        <dbReference type="ARBA" id="ARBA00023152"/>
    </source>
</evidence>
<accession>A0A2T9WSL1</accession>
<evidence type="ECO:0000259" key="11">
    <source>
        <dbReference type="SMART" id="SM01193"/>
    </source>
</evidence>
<dbReference type="InterPro" id="IPR020810">
    <property type="entry name" value="Enolase_C"/>
</dbReference>
<feature type="domain" description="Enolase N-terminal" evidence="11">
    <location>
        <begin position="3"/>
        <end position="117"/>
    </location>
</feature>
<comment type="similarity">
    <text evidence="2">Belongs to the enolase family.</text>
</comment>